<sequence length="155" mass="17334">MVLRAKHVVFHCSVRTFDLAVGLWVNIRQPGKKLSKNATGIDQPPFLAMSPAKRRKGRGDPIMEGVVQWQHPSSSRSVVRTRPLHLDFPCLGLGNLDGSRPSCFLQVAWQLGAERVIQLNDVFCWLVDFCDQSSSWCSSAHRIAKKPIQVGQIDT</sequence>
<organism evidence="1 2">
    <name type="scientific">Clonorchis sinensis</name>
    <name type="common">Chinese liver fluke</name>
    <dbReference type="NCBI Taxonomy" id="79923"/>
    <lineage>
        <taxon>Eukaryota</taxon>
        <taxon>Metazoa</taxon>
        <taxon>Spiralia</taxon>
        <taxon>Lophotrochozoa</taxon>
        <taxon>Platyhelminthes</taxon>
        <taxon>Trematoda</taxon>
        <taxon>Digenea</taxon>
        <taxon>Opisthorchiida</taxon>
        <taxon>Opisthorchiata</taxon>
        <taxon>Opisthorchiidae</taxon>
        <taxon>Clonorchis</taxon>
    </lineage>
</organism>
<dbReference type="OrthoDB" id="30343at2759"/>
<evidence type="ECO:0000313" key="1">
    <source>
        <dbReference type="EMBL" id="KAG5449174.1"/>
    </source>
</evidence>
<dbReference type="AlphaFoldDB" id="A0A3R7CFI1"/>
<reference evidence="1 2" key="2">
    <citation type="journal article" date="2021" name="Genomics">
        <title>High-quality reference genome for Clonorchis sinensis.</title>
        <authorList>
            <person name="Young N.D."/>
            <person name="Stroehlein A.J."/>
            <person name="Kinkar L."/>
            <person name="Wang T."/>
            <person name="Sohn W.M."/>
            <person name="Chang B.C.H."/>
            <person name="Kaur P."/>
            <person name="Weisz D."/>
            <person name="Dudchenko O."/>
            <person name="Aiden E.L."/>
            <person name="Korhonen P.K."/>
            <person name="Gasser R.B."/>
        </authorList>
    </citation>
    <scope>NUCLEOTIDE SEQUENCE [LARGE SCALE GENOMIC DNA]</scope>
    <source>
        <strain evidence="1">Cs-k2</strain>
    </source>
</reference>
<reference evidence="1 2" key="1">
    <citation type="journal article" date="2018" name="Biotechnol. Adv.">
        <title>Improved genomic resources and new bioinformatic workflow for the carcinogenic parasite Clonorchis sinensis: Biotechnological implications.</title>
        <authorList>
            <person name="Wang D."/>
            <person name="Korhonen P.K."/>
            <person name="Gasser R.B."/>
            <person name="Young N.D."/>
        </authorList>
    </citation>
    <scope>NUCLEOTIDE SEQUENCE [LARGE SCALE GENOMIC DNA]</scope>
    <source>
        <strain evidence="1">Cs-k2</strain>
    </source>
</reference>
<keyword evidence="2" id="KW-1185">Reference proteome</keyword>
<dbReference type="InParanoid" id="A0A3R7CFI1"/>
<protein>
    <submittedName>
        <fullName evidence="1">Uncharacterized protein</fullName>
    </submittedName>
</protein>
<evidence type="ECO:0000313" key="2">
    <source>
        <dbReference type="Proteomes" id="UP000286415"/>
    </source>
</evidence>
<name>A0A3R7CFI1_CLOSI</name>
<proteinExistence type="predicted"/>
<dbReference type="EMBL" id="NIRI02000042">
    <property type="protein sequence ID" value="KAG5449174.1"/>
    <property type="molecule type" value="Genomic_DNA"/>
</dbReference>
<comment type="caution">
    <text evidence="1">The sequence shown here is derived from an EMBL/GenBank/DDBJ whole genome shotgun (WGS) entry which is preliminary data.</text>
</comment>
<gene>
    <name evidence="1" type="ORF">CSKR_104723</name>
</gene>
<dbReference type="Proteomes" id="UP000286415">
    <property type="component" value="Unassembled WGS sequence"/>
</dbReference>
<accession>A0A3R7CFI1</accession>